<dbReference type="EMBL" id="CM020619">
    <property type="protein sequence ID" value="KAK1864603.1"/>
    <property type="molecule type" value="Genomic_DNA"/>
</dbReference>
<protein>
    <submittedName>
        <fullName evidence="1">Uncharacterized protein</fullName>
    </submittedName>
</protein>
<comment type="caution">
    <text evidence="1">The sequence shown here is derived from an EMBL/GenBank/DDBJ whole genome shotgun (WGS) entry which is preliminary data.</text>
</comment>
<accession>A0ACC3C474</accession>
<evidence type="ECO:0000313" key="1">
    <source>
        <dbReference type="EMBL" id="KAK1864603.1"/>
    </source>
</evidence>
<organism evidence="1 2">
    <name type="scientific">Pyropia yezoensis</name>
    <name type="common">Susabi-nori</name>
    <name type="synonym">Porphyra yezoensis</name>
    <dbReference type="NCBI Taxonomy" id="2788"/>
    <lineage>
        <taxon>Eukaryota</taxon>
        <taxon>Rhodophyta</taxon>
        <taxon>Bangiophyceae</taxon>
        <taxon>Bangiales</taxon>
        <taxon>Bangiaceae</taxon>
        <taxon>Pyropia</taxon>
    </lineage>
</organism>
<gene>
    <name evidence="1" type="ORF">I4F81_007148</name>
</gene>
<name>A0ACC3C474_PYRYE</name>
<sequence length="470" mass="47118">MWAAAGDVRPPAGGGGAQRLPSPRHRPRPAAGGQRNVGGGGGGDWGGGVAAARSPELAAFLAAHSEPDTLFQLGTDDCYYRVPSINKYFLGARQRMSDMYWARRALEAADPRAATREGWLAARDASHPAFPPASALPPPASTEPPASSAAADAGASSSVSPANAAAAAAAADAVTFPLDPSRVHIVAHVRRGDFLLGRPATSRRKVFADATYVDALRAVVEAVAAAEANVASAADGAEGAAGAAGCAPADATGGGGDTSDGDGDGGGGGGRPLPRRFAIHILSQGVAKPNVSIWSSHDAAKFTDAYADENGTAHGAGYWATVVGAGWTAASVRDAAAPAAPAAADDTTPSAPAARAAPPPALDVEVEEHISAPTLKSIGTMLAADVLLASASAMSESLGTTAGRGVLILPSRPPRGVPGVATWAGWGVAESKRPLESGQGGVDVPAVRRAWRDYRRVTPLGGWGCGRSVT</sequence>
<evidence type="ECO:0000313" key="2">
    <source>
        <dbReference type="Proteomes" id="UP000798662"/>
    </source>
</evidence>
<dbReference type="Proteomes" id="UP000798662">
    <property type="component" value="Chromosome 2"/>
</dbReference>
<reference evidence="1" key="1">
    <citation type="submission" date="2019-11" db="EMBL/GenBank/DDBJ databases">
        <title>Nori genome reveals adaptations in red seaweeds to the harsh intertidal environment.</title>
        <authorList>
            <person name="Wang D."/>
            <person name="Mao Y."/>
        </authorList>
    </citation>
    <scope>NUCLEOTIDE SEQUENCE</scope>
    <source>
        <tissue evidence="1">Gametophyte</tissue>
    </source>
</reference>
<proteinExistence type="predicted"/>
<keyword evidence="2" id="KW-1185">Reference proteome</keyword>